<feature type="region of interest" description="Disordered" evidence="1">
    <location>
        <begin position="40"/>
        <end position="63"/>
    </location>
</feature>
<dbReference type="Proteomes" id="UP000474077">
    <property type="component" value="Unassembled WGS sequence"/>
</dbReference>
<evidence type="ECO:0000313" key="2">
    <source>
        <dbReference type="EMBL" id="KAB6084703.1"/>
    </source>
</evidence>
<name>A0A4Q5DDM4_9BACE</name>
<dbReference type="InterPro" id="IPR026408">
    <property type="entry name" value="GG_sam_targ_CFB"/>
</dbReference>
<sequence>MKKLRKLKLNALSEASLEDKEMNALRGGNCCTCSCYWEDQGGSSSSDNSSANSMIGDGGYSLQ</sequence>
<reference evidence="2 3" key="1">
    <citation type="journal article" date="2019" name="Nat. Med.">
        <title>A library of human gut bacterial isolates paired with longitudinal multiomics data enables mechanistic microbiome research.</title>
        <authorList>
            <person name="Poyet M."/>
            <person name="Groussin M."/>
            <person name="Gibbons S.M."/>
            <person name="Avila-Pacheco J."/>
            <person name="Jiang X."/>
            <person name="Kearney S.M."/>
            <person name="Perrotta A.R."/>
            <person name="Berdy B."/>
            <person name="Zhao S."/>
            <person name="Lieberman T.D."/>
            <person name="Swanson P.K."/>
            <person name="Smith M."/>
            <person name="Roesemann S."/>
            <person name="Alexander J.E."/>
            <person name="Rich S.A."/>
            <person name="Livny J."/>
            <person name="Vlamakis H."/>
            <person name="Clish C."/>
            <person name="Bullock K."/>
            <person name="Deik A."/>
            <person name="Scott J."/>
            <person name="Pierce K.A."/>
            <person name="Xavier R.J."/>
            <person name="Alm E.J."/>
        </authorList>
    </citation>
    <scope>NUCLEOTIDE SEQUENCE [LARGE SCALE GENOMIC DNA]</scope>
    <source>
        <strain evidence="2 3">BIOML-A73</strain>
    </source>
</reference>
<organism evidence="2 3">
    <name type="scientific">Bacteroides xylanisolvens</name>
    <dbReference type="NCBI Taxonomy" id="371601"/>
    <lineage>
        <taxon>Bacteria</taxon>
        <taxon>Pseudomonadati</taxon>
        <taxon>Bacteroidota</taxon>
        <taxon>Bacteroidia</taxon>
        <taxon>Bacteroidales</taxon>
        <taxon>Bacteroidaceae</taxon>
        <taxon>Bacteroides</taxon>
    </lineage>
</organism>
<dbReference type="RefSeq" id="WP_151922085.1">
    <property type="nucleotide sequence ID" value="NZ_RCXZ01000022.1"/>
</dbReference>
<feature type="compositionally biased region" description="Low complexity" evidence="1">
    <location>
        <begin position="43"/>
        <end position="53"/>
    </location>
</feature>
<gene>
    <name evidence="2" type="ORF">GA560_06985</name>
</gene>
<proteinExistence type="predicted"/>
<dbReference type="AlphaFoldDB" id="A0A4Q5DDM4"/>
<evidence type="ECO:0000256" key="1">
    <source>
        <dbReference type="SAM" id="MobiDB-lite"/>
    </source>
</evidence>
<protein>
    <submittedName>
        <fullName evidence="2">RSAM-modified peptide</fullName>
    </submittedName>
</protein>
<dbReference type="EMBL" id="WDER01000013">
    <property type="protein sequence ID" value="KAB6084703.1"/>
    <property type="molecule type" value="Genomic_DNA"/>
</dbReference>
<accession>A0A4Q5DDM4</accession>
<evidence type="ECO:0000313" key="3">
    <source>
        <dbReference type="Proteomes" id="UP000474077"/>
    </source>
</evidence>
<comment type="caution">
    <text evidence="2">The sequence shown here is derived from an EMBL/GenBank/DDBJ whole genome shotgun (WGS) entry which is preliminary data.</text>
</comment>
<dbReference type="NCBIfam" id="TIGR04149">
    <property type="entry name" value="GG_sam_targ_CFB"/>
    <property type="match status" value="1"/>
</dbReference>